<keyword evidence="3" id="KW-1185">Reference proteome</keyword>
<reference evidence="2 3" key="1">
    <citation type="submission" date="2018-06" db="EMBL/GenBank/DDBJ databases">
        <title>Genomic Encyclopedia of Type Strains, Phase IV (KMG-IV): sequencing the most valuable type-strain genomes for metagenomic binning, comparative biology and taxonomic classification.</title>
        <authorList>
            <person name="Goeker M."/>
        </authorList>
    </citation>
    <scope>NUCLEOTIDE SEQUENCE [LARGE SCALE GENOMIC DNA]</scope>
    <source>
        <strain evidence="2 3">DSM 22112</strain>
    </source>
</reference>
<comment type="caution">
    <text evidence="2">The sequence shown here is derived from an EMBL/GenBank/DDBJ whole genome shotgun (WGS) entry which is preliminary data.</text>
</comment>
<dbReference type="RefSeq" id="WP_113919541.1">
    <property type="nucleotide sequence ID" value="NZ_QNRX01000002.1"/>
</dbReference>
<evidence type="ECO:0000313" key="2">
    <source>
        <dbReference type="EMBL" id="RBP68970.1"/>
    </source>
</evidence>
<evidence type="ECO:0000259" key="1">
    <source>
        <dbReference type="Pfam" id="PF10105"/>
    </source>
</evidence>
<feature type="domain" description="DUF2344" evidence="1">
    <location>
        <begin position="5"/>
        <end position="192"/>
    </location>
</feature>
<gene>
    <name evidence="2" type="ORF">DES36_102112</name>
</gene>
<dbReference type="NCBIfam" id="TIGR03936">
    <property type="entry name" value="sam_1_link_chp"/>
    <property type="match status" value="1"/>
</dbReference>
<sequence length="229" mass="26140">MTLARIKYAKGNEIKYISHLDFQRSFHRLLNRAGIDVAFSQGFNPHLKVSYAMAMPVGMTSEGEYLDVELVAPMDGEKLKALLNEQSPKGLEILAVKILEEPVKSLASVITEGILKVEVPVEDHVTENKIREVIREILKKDTLELTRKNKKGKLVTKNIRSYIKKLELDRISSNKAHLDMVLSMGSIDNLNPQLLLDYIIREYKIFKEFPKAKIHRVDMLVDGNEIDLK</sequence>
<dbReference type="Proteomes" id="UP000253490">
    <property type="component" value="Unassembled WGS sequence"/>
</dbReference>
<evidence type="ECO:0000313" key="3">
    <source>
        <dbReference type="Proteomes" id="UP000253490"/>
    </source>
</evidence>
<dbReference type="EMBL" id="QNRX01000002">
    <property type="protein sequence ID" value="RBP68970.1"/>
    <property type="molecule type" value="Genomic_DNA"/>
</dbReference>
<accession>A0A366IGD3</accession>
<protein>
    <submittedName>
        <fullName evidence="2">Radical SAM-linked protein</fullName>
    </submittedName>
</protein>
<dbReference type="OrthoDB" id="9780488at2"/>
<dbReference type="Pfam" id="PF10105">
    <property type="entry name" value="DUF2344"/>
    <property type="match status" value="1"/>
</dbReference>
<dbReference type="InterPro" id="IPR018768">
    <property type="entry name" value="DUF2344"/>
</dbReference>
<name>A0A366IGD3_9FIRM</name>
<organism evidence="2 3">
    <name type="scientific">Alkalibaculum bacchi</name>
    <dbReference type="NCBI Taxonomy" id="645887"/>
    <lineage>
        <taxon>Bacteria</taxon>
        <taxon>Bacillati</taxon>
        <taxon>Bacillota</taxon>
        <taxon>Clostridia</taxon>
        <taxon>Eubacteriales</taxon>
        <taxon>Eubacteriaceae</taxon>
        <taxon>Alkalibaculum</taxon>
    </lineage>
</organism>
<dbReference type="AlphaFoldDB" id="A0A366IGD3"/>
<proteinExistence type="predicted"/>